<comment type="function">
    <text evidence="5">Required for morphogenesis and for the elongation of the flagellar filament by facilitating polymerization of the flagellin monomers at the tip of growing filament. Forms a capping structure, which prevents flagellin subunits (transported through the central channel of the flagellum) from leaking out without polymerization at the distal end.</text>
</comment>
<gene>
    <name evidence="8" type="ORF">CLORY_25880</name>
</gene>
<comment type="similarity">
    <text evidence="1 5">Belongs to the FliD family.</text>
</comment>
<dbReference type="GO" id="GO:0009424">
    <property type="term" value="C:bacterial-type flagellum hook"/>
    <property type="evidence" value="ECO:0007669"/>
    <property type="project" value="UniProtKB-UniRule"/>
</dbReference>
<dbReference type="EMBL" id="MZGV01000027">
    <property type="protein sequence ID" value="OPJ60881.1"/>
    <property type="molecule type" value="Genomic_DNA"/>
</dbReference>
<dbReference type="PANTHER" id="PTHR30288:SF0">
    <property type="entry name" value="FLAGELLAR HOOK-ASSOCIATED PROTEIN 2"/>
    <property type="match status" value="1"/>
</dbReference>
<dbReference type="AlphaFoldDB" id="A0A1V4ILG3"/>
<dbReference type="Pfam" id="PF02465">
    <property type="entry name" value="FliD_N"/>
    <property type="match status" value="1"/>
</dbReference>
<keyword evidence="9" id="KW-1185">Reference proteome</keyword>
<dbReference type="GO" id="GO:0009421">
    <property type="term" value="C:bacterial-type flagellum filament cap"/>
    <property type="evidence" value="ECO:0007669"/>
    <property type="project" value="InterPro"/>
</dbReference>
<dbReference type="InterPro" id="IPR010809">
    <property type="entry name" value="FliD_C"/>
</dbReference>
<evidence type="ECO:0000313" key="9">
    <source>
        <dbReference type="Proteomes" id="UP000190080"/>
    </source>
</evidence>
<keyword evidence="5" id="KW-0964">Secreted</keyword>
<dbReference type="Pfam" id="PF07195">
    <property type="entry name" value="FliD_C"/>
    <property type="match status" value="1"/>
</dbReference>
<evidence type="ECO:0000256" key="1">
    <source>
        <dbReference type="ARBA" id="ARBA00009764"/>
    </source>
</evidence>
<feature type="domain" description="Flagellar hook-associated protein 2 C-terminal" evidence="7">
    <location>
        <begin position="240"/>
        <end position="535"/>
    </location>
</feature>
<evidence type="ECO:0000256" key="3">
    <source>
        <dbReference type="ARBA" id="ARBA00023054"/>
    </source>
</evidence>
<evidence type="ECO:0000256" key="2">
    <source>
        <dbReference type="ARBA" id="ARBA00011255"/>
    </source>
</evidence>
<comment type="subunit">
    <text evidence="2 5">Homopentamer.</text>
</comment>
<evidence type="ECO:0000259" key="7">
    <source>
        <dbReference type="Pfam" id="PF07195"/>
    </source>
</evidence>
<evidence type="ECO:0000313" key="8">
    <source>
        <dbReference type="EMBL" id="OPJ60881.1"/>
    </source>
</evidence>
<feature type="domain" description="Flagellar hook-associated protein 2 N-terminal" evidence="6">
    <location>
        <begin position="21"/>
        <end position="127"/>
    </location>
</feature>
<dbReference type="PANTHER" id="PTHR30288">
    <property type="entry name" value="FLAGELLAR CAP/ASSEMBLY PROTEIN FLID"/>
    <property type="match status" value="1"/>
</dbReference>
<keyword evidence="3" id="KW-0175">Coiled coil</keyword>
<evidence type="ECO:0000259" key="6">
    <source>
        <dbReference type="Pfam" id="PF02465"/>
    </source>
</evidence>
<comment type="caution">
    <text evidence="8">The sequence shown here is derived from an EMBL/GenBank/DDBJ whole genome shotgun (WGS) entry which is preliminary data.</text>
</comment>
<dbReference type="STRING" id="1450648.CLORY_25880"/>
<dbReference type="GO" id="GO:0007155">
    <property type="term" value="P:cell adhesion"/>
    <property type="evidence" value="ECO:0007669"/>
    <property type="project" value="InterPro"/>
</dbReference>
<comment type="subcellular location">
    <subcellularLocation>
        <location evidence="5">Secreted</location>
    </subcellularLocation>
    <subcellularLocation>
        <location evidence="5">Bacterial flagellum</location>
    </subcellularLocation>
</comment>
<dbReference type="GO" id="GO:0005576">
    <property type="term" value="C:extracellular region"/>
    <property type="evidence" value="ECO:0007669"/>
    <property type="project" value="UniProtKB-SubCell"/>
</dbReference>
<name>A0A1V4ILG3_9CLOT</name>
<sequence length="545" mass="59178">MSSVSSTSSSTSYNRMTGLATGVDTDKYVEQMMSGDQTKLDKANQNEQYTEWQQEAYVDIITKLKDFYKKYLDTATATSDTSMLNANNFNGVAASVSDDDSKYISASTLPGAAKGIYSIAIEKLASGAKVENTSGTLTAGDLSIKIGDKTFNVNVTSTMTMDDFINSLKNTYSGDDALTNHVNINYSQLTGKLSLETKDTGFTAEMQISGTAAGIFGGAATSNGNDAVVYITEPGMANPVKKTESSNKFTIDGVTYNLQSPSPTDSASSSTLVPPITEEGITEKGGVVYNTTRASDGTLTTTMYGQSNISVKANADDSYKKIKAFFDDYNTLIGDINTKLTEKKDSDYQPLTDAQKKDMTEDQITKWETKAKKGILRNDTVLSGMLTSLREAVYGTVKGAGLTNTQIGITTTSDYKNGGKIQIDESKLKDALENRADQVFDLFSQYSFNGSSSDDTKGIIRKFGKIVDGVVGFDGTLIQKAGYTDTRWEVTNDLSKSITEQKKKITLMKENFAEKQQRYYNMFATLEANMNKLNSQSSWLSSALS</sequence>
<dbReference type="InterPro" id="IPR003481">
    <property type="entry name" value="FliD_N"/>
</dbReference>
<evidence type="ECO:0000256" key="5">
    <source>
        <dbReference type="RuleBase" id="RU362066"/>
    </source>
</evidence>
<keyword evidence="8" id="KW-0966">Cell projection</keyword>
<keyword evidence="8" id="KW-0282">Flagellum</keyword>
<dbReference type="Proteomes" id="UP000190080">
    <property type="component" value="Unassembled WGS sequence"/>
</dbReference>
<accession>A0A1V4ILG3</accession>
<protein>
    <recommendedName>
        <fullName evidence="5">Flagellar hook-associated protein 2</fullName>
        <shortName evidence="5">HAP2</shortName>
    </recommendedName>
    <alternativeName>
        <fullName evidence="5">Flagellar cap protein</fullName>
    </alternativeName>
</protein>
<dbReference type="GO" id="GO:0071973">
    <property type="term" value="P:bacterial-type flagellum-dependent cell motility"/>
    <property type="evidence" value="ECO:0007669"/>
    <property type="project" value="TreeGrafter"/>
</dbReference>
<keyword evidence="8" id="KW-0969">Cilium</keyword>
<keyword evidence="4 5" id="KW-0975">Bacterial flagellum</keyword>
<organism evidence="8 9">
    <name type="scientific">Clostridium oryzae</name>
    <dbReference type="NCBI Taxonomy" id="1450648"/>
    <lineage>
        <taxon>Bacteria</taxon>
        <taxon>Bacillati</taxon>
        <taxon>Bacillota</taxon>
        <taxon>Clostridia</taxon>
        <taxon>Eubacteriales</taxon>
        <taxon>Clostridiaceae</taxon>
        <taxon>Clostridium</taxon>
    </lineage>
</organism>
<reference evidence="8 9" key="1">
    <citation type="submission" date="2017-03" db="EMBL/GenBank/DDBJ databases">
        <title>Genome sequence of Clostridium oryzae DSM 28571.</title>
        <authorList>
            <person name="Poehlein A."/>
            <person name="Daniel R."/>
        </authorList>
    </citation>
    <scope>NUCLEOTIDE SEQUENCE [LARGE SCALE GENOMIC DNA]</scope>
    <source>
        <strain evidence="8 9">DSM 28571</strain>
    </source>
</reference>
<evidence type="ECO:0000256" key="4">
    <source>
        <dbReference type="ARBA" id="ARBA00023143"/>
    </source>
</evidence>
<proteinExistence type="inferred from homology"/>
<dbReference type="RefSeq" id="WP_079425088.1">
    <property type="nucleotide sequence ID" value="NZ_MZGV01000027.1"/>
</dbReference>
<dbReference type="InterPro" id="IPR040026">
    <property type="entry name" value="FliD"/>
</dbReference>
<dbReference type="OrthoDB" id="9776025at2"/>